<keyword evidence="2 4" id="KW-0694">RNA-binding</keyword>
<dbReference type="Gene3D" id="3.30.70.1560">
    <property type="entry name" value="Alpha-L RNA-binding motif"/>
    <property type="match status" value="1"/>
</dbReference>
<evidence type="ECO:0000256" key="2">
    <source>
        <dbReference type="ARBA" id="ARBA00022884"/>
    </source>
</evidence>
<dbReference type="SMART" id="SM00363">
    <property type="entry name" value="S4"/>
    <property type="match status" value="1"/>
</dbReference>
<proteinExistence type="inferred from homology"/>
<dbReference type="Pfam" id="PF01479">
    <property type="entry name" value="S4"/>
    <property type="match status" value="1"/>
</dbReference>
<evidence type="ECO:0000256" key="4">
    <source>
        <dbReference type="PROSITE-ProRule" id="PRU00182"/>
    </source>
</evidence>
<dbReference type="PROSITE" id="PS50889">
    <property type="entry name" value="S4"/>
    <property type="match status" value="1"/>
</dbReference>
<dbReference type="InterPro" id="IPR036986">
    <property type="entry name" value="S4_RNA-bd_sf"/>
</dbReference>
<dbReference type="CDD" id="cd00165">
    <property type="entry name" value="S4"/>
    <property type="match status" value="1"/>
</dbReference>
<dbReference type="InterPro" id="IPR018496">
    <property type="entry name" value="PsdUridine_synth_RsuA/RluB_CS"/>
</dbReference>
<reference evidence="7 8" key="1">
    <citation type="submission" date="2020-08" db="EMBL/GenBank/DDBJ databases">
        <title>Genome public.</title>
        <authorList>
            <person name="Liu C."/>
            <person name="Sun Q."/>
        </authorList>
    </citation>
    <scope>NUCLEOTIDE SEQUENCE [LARGE SCALE GENOMIC DNA]</scope>
    <source>
        <strain evidence="7 8">M2</strain>
    </source>
</reference>
<dbReference type="Gene3D" id="3.30.70.580">
    <property type="entry name" value="Pseudouridine synthase I, catalytic domain, N-terminal subdomain"/>
    <property type="match status" value="1"/>
</dbReference>
<dbReference type="CDD" id="cd02553">
    <property type="entry name" value="PseudoU_synth_RsuA"/>
    <property type="match status" value="1"/>
</dbReference>
<keyword evidence="8" id="KW-1185">Reference proteome</keyword>
<dbReference type="InterPro" id="IPR000748">
    <property type="entry name" value="PsdUridine_synth_RsuA/RluB/E/F"/>
</dbReference>
<dbReference type="SUPFAM" id="SSF55120">
    <property type="entry name" value="Pseudouridine synthase"/>
    <property type="match status" value="1"/>
</dbReference>
<dbReference type="PROSITE" id="PS01149">
    <property type="entry name" value="PSI_RSU"/>
    <property type="match status" value="1"/>
</dbReference>
<dbReference type="InterPro" id="IPR042092">
    <property type="entry name" value="PsdUridine_s_RsuA/RluB/E/F_cat"/>
</dbReference>
<dbReference type="SUPFAM" id="SSF55174">
    <property type="entry name" value="Alpha-L RNA-binding motif"/>
    <property type="match status" value="1"/>
</dbReference>
<dbReference type="InterPro" id="IPR002942">
    <property type="entry name" value="S4_RNA-bd"/>
</dbReference>
<dbReference type="PANTHER" id="PTHR47683:SF4">
    <property type="entry name" value="PSEUDOURIDINE SYNTHASE"/>
    <property type="match status" value="1"/>
</dbReference>
<evidence type="ECO:0000256" key="1">
    <source>
        <dbReference type="ARBA" id="ARBA00008348"/>
    </source>
</evidence>
<dbReference type="InterPro" id="IPR050343">
    <property type="entry name" value="RsuA_PseudoU_synthase"/>
</dbReference>
<dbReference type="InterPro" id="IPR020103">
    <property type="entry name" value="PsdUridine_synth_cat_dom_sf"/>
</dbReference>
<dbReference type="Gene3D" id="3.10.290.10">
    <property type="entry name" value="RNA-binding S4 domain"/>
    <property type="match status" value="1"/>
</dbReference>
<sequence>MRLDKLLSHLNCGSRKEVQSFIRAGRVAVNGTAERDPAAKVDPDADRVSLDGREQTYCAQRYYMLNKPAGVITASRDERHGTVLELFPESLRRGLFAVGRLDKDTEGLLLVTDDGALSHALMSPSRHVSKVYEAELDGTLVPDAAERFGAGLTLRDGTVCRPALLELLPDGRVRVTLHEGKYHQVKRMIAACGATVTFLKRVQLGGVRLDESLAPGEFRELTEEELGALRPPDGL</sequence>
<dbReference type="InterPro" id="IPR020094">
    <property type="entry name" value="TruA/RsuA/RluB/E/F_N"/>
</dbReference>
<protein>
    <recommendedName>
        <fullName evidence="5">Pseudouridine synthase</fullName>
        <ecNumber evidence="5">5.4.99.-</ecNumber>
    </recommendedName>
</protein>
<evidence type="ECO:0000256" key="5">
    <source>
        <dbReference type="RuleBase" id="RU003887"/>
    </source>
</evidence>
<organism evidence="7 8">
    <name type="scientific">Agathobaculum hominis</name>
    <dbReference type="NCBI Taxonomy" id="2763014"/>
    <lineage>
        <taxon>Bacteria</taxon>
        <taxon>Bacillati</taxon>
        <taxon>Bacillota</taxon>
        <taxon>Clostridia</taxon>
        <taxon>Eubacteriales</taxon>
        <taxon>Butyricicoccaceae</taxon>
        <taxon>Agathobaculum</taxon>
    </lineage>
</organism>
<dbReference type="Pfam" id="PF00849">
    <property type="entry name" value="PseudoU_synth_2"/>
    <property type="match status" value="1"/>
</dbReference>
<dbReference type="PANTHER" id="PTHR47683">
    <property type="entry name" value="PSEUDOURIDINE SYNTHASE FAMILY PROTEIN-RELATED"/>
    <property type="match status" value="1"/>
</dbReference>
<dbReference type="EMBL" id="JACOPK010000002">
    <property type="protein sequence ID" value="MBC5694864.1"/>
    <property type="molecule type" value="Genomic_DNA"/>
</dbReference>
<keyword evidence="3 5" id="KW-0413">Isomerase</keyword>
<dbReference type="Proteomes" id="UP000641741">
    <property type="component" value="Unassembled WGS sequence"/>
</dbReference>
<evidence type="ECO:0000259" key="6">
    <source>
        <dbReference type="SMART" id="SM00363"/>
    </source>
</evidence>
<comment type="caution">
    <text evidence="7">The sequence shown here is derived from an EMBL/GenBank/DDBJ whole genome shotgun (WGS) entry which is preliminary data.</text>
</comment>
<gene>
    <name evidence="7" type="ORF">H8S02_02720</name>
</gene>
<dbReference type="EC" id="5.4.99.-" evidence="5"/>
<evidence type="ECO:0000313" key="8">
    <source>
        <dbReference type="Proteomes" id="UP000641741"/>
    </source>
</evidence>
<comment type="similarity">
    <text evidence="1 5">Belongs to the pseudouridine synthase RsuA family.</text>
</comment>
<feature type="domain" description="RNA-binding S4" evidence="6">
    <location>
        <begin position="1"/>
        <end position="64"/>
    </location>
</feature>
<dbReference type="InterPro" id="IPR006145">
    <property type="entry name" value="PsdUridine_synth_RsuA/RluA"/>
</dbReference>
<evidence type="ECO:0000313" key="7">
    <source>
        <dbReference type="EMBL" id="MBC5694864.1"/>
    </source>
</evidence>
<accession>A0ABR7GKM7</accession>
<evidence type="ECO:0000256" key="3">
    <source>
        <dbReference type="ARBA" id="ARBA00023235"/>
    </source>
</evidence>
<name>A0ABR7GKM7_9FIRM</name>
<dbReference type="NCBIfam" id="TIGR00093">
    <property type="entry name" value="pseudouridine synthase"/>
    <property type="match status" value="1"/>
</dbReference>